<organism evidence="2 3">
    <name type="scientific">Polyplosphaeria fusca</name>
    <dbReference type="NCBI Taxonomy" id="682080"/>
    <lineage>
        <taxon>Eukaryota</taxon>
        <taxon>Fungi</taxon>
        <taxon>Dikarya</taxon>
        <taxon>Ascomycota</taxon>
        <taxon>Pezizomycotina</taxon>
        <taxon>Dothideomycetes</taxon>
        <taxon>Pleosporomycetidae</taxon>
        <taxon>Pleosporales</taxon>
        <taxon>Tetraplosphaeriaceae</taxon>
        <taxon>Polyplosphaeria</taxon>
    </lineage>
</organism>
<dbReference type="OrthoDB" id="3786440at2759"/>
<feature type="compositionally biased region" description="Polar residues" evidence="1">
    <location>
        <begin position="12"/>
        <end position="23"/>
    </location>
</feature>
<accession>A0A9P4V456</accession>
<dbReference type="Proteomes" id="UP000799444">
    <property type="component" value="Unassembled WGS sequence"/>
</dbReference>
<feature type="compositionally biased region" description="Polar residues" evidence="1">
    <location>
        <begin position="42"/>
        <end position="68"/>
    </location>
</feature>
<feature type="compositionally biased region" description="Basic residues" evidence="1">
    <location>
        <begin position="141"/>
        <end position="151"/>
    </location>
</feature>
<evidence type="ECO:0000256" key="1">
    <source>
        <dbReference type="SAM" id="MobiDB-lite"/>
    </source>
</evidence>
<feature type="compositionally biased region" description="Basic and acidic residues" evidence="1">
    <location>
        <begin position="1"/>
        <end position="11"/>
    </location>
</feature>
<protein>
    <submittedName>
        <fullName evidence="2">Uncharacterized protein</fullName>
    </submittedName>
</protein>
<sequence>MLGRLIRRDSARQSQQPPMQYQWRPSTAVDITEGMREMIIDNETTPRATSPTTYPFKNKSISKGSLNRSGRPKMKHKAATAPVGSSLQLFTVVPEPPRRAISARSIRSPLFQDGRSVRGTQTRSSFLRPDSHSTAESRSLISRRKSNRRSGGRLGLKPKGNVWRILQPAKNTVKSEQLSQATGSSFSEKARVQTALRHKEVTFLQTDMVDFQDKNLVETPSSMLSTPQELYGSAERDERPHRLEPRLVLQSTALKKERRLSLPLTPSTQRASGYSRRGSEVPADETIWRRTTYIPGPIRFVEAVPTPRRGSLATMEPFIGEIEWEGNGRRLSDMAVLDGIAAYFWGLDTAEEAREDGLDHFWVLNRTGSDGLAPLAPRGPRMLTLPSSAAGGMFQPQSQNGQESGGQILLSQHPRQRFRVRRLLNAASTIL</sequence>
<proteinExistence type="predicted"/>
<reference evidence="2" key="1">
    <citation type="journal article" date="2020" name="Stud. Mycol.">
        <title>101 Dothideomycetes genomes: a test case for predicting lifestyles and emergence of pathogens.</title>
        <authorList>
            <person name="Haridas S."/>
            <person name="Albert R."/>
            <person name="Binder M."/>
            <person name="Bloem J."/>
            <person name="Labutti K."/>
            <person name="Salamov A."/>
            <person name="Andreopoulos B."/>
            <person name="Baker S."/>
            <person name="Barry K."/>
            <person name="Bills G."/>
            <person name="Bluhm B."/>
            <person name="Cannon C."/>
            <person name="Castanera R."/>
            <person name="Culley D."/>
            <person name="Daum C."/>
            <person name="Ezra D."/>
            <person name="Gonzalez J."/>
            <person name="Henrissat B."/>
            <person name="Kuo A."/>
            <person name="Liang C."/>
            <person name="Lipzen A."/>
            <person name="Lutzoni F."/>
            <person name="Magnuson J."/>
            <person name="Mondo S."/>
            <person name="Nolan M."/>
            <person name="Ohm R."/>
            <person name="Pangilinan J."/>
            <person name="Park H.-J."/>
            <person name="Ramirez L."/>
            <person name="Alfaro M."/>
            <person name="Sun H."/>
            <person name="Tritt A."/>
            <person name="Yoshinaga Y."/>
            <person name="Zwiers L.-H."/>
            <person name="Turgeon B."/>
            <person name="Goodwin S."/>
            <person name="Spatafora J."/>
            <person name="Crous P."/>
            <person name="Grigoriev I."/>
        </authorList>
    </citation>
    <scope>NUCLEOTIDE SEQUENCE</scope>
    <source>
        <strain evidence="2">CBS 125425</strain>
    </source>
</reference>
<feature type="region of interest" description="Disordered" evidence="1">
    <location>
        <begin position="112"/>
        <end position="158"/>
    </location>
</feature>
<evidence type="ECO:0000313" key="3">
    <source>
        <dbReference type="Proteomes" id="UP000799444"/>
    </source>
</evidence>
<dbReference type="EMBL" id="ML996105">
    <property type="protein sequence ID" value="KAF2739212.1"/>
    <property type="molecule type" value="Genomic_DNA"/>
</dbReference>
<gene>
    <name evidence="2" type="ORF">EJ04DRAFT_573205</name>
</gene>
<feature type="region of interest" description="Disordered" evidence="1">
    <location>
        <begin position="40"/>
        <end position="81"/>
    </location>
</feature>
<name>A0A9P4V456_9PLEO</name>
<keyword evidence="3" id="KW-1185">Reference proteome</keyword>
<dbReference type="AlphaFoldDB" id="A0A9P4V456"/>
<feature type="region of interest" description="Disordered" evidence="1">
    <location>
        <begin position="1"/>
        <end position="23"/>
    </location>
</feature>
<evidence type="ECO:0000313" key="2">
    <source>
        <dbReference type="EMBL" id="KAF2739212.1"/>
    </source>
</evidence>
<comment type="caution">
    <text evidence="2">The sequence shown here is derived from an EMBL/GenBank/DDBJ whole genome shotgun (WGS) entry which is preliminary data.</text>
</comment>